<name>A0A8H6SY06_MYCCL</name>
<feature type="transmembrane region" description="Helical" evidence="2">
    <location>
        <begin position="288"/>
        <end position="313"/>
    </location>
</feature>
<reference evidence="3" key="1">
    <citation type="submission" date="2020-05" db="EMBL/GenBank/DDBJ databases">
        <title>Mycena genomes resolve the evolution of fungal bioluminescence.</title>
        <authorList>
            <person name="Tsai I.J."/>
        </authorList>
    </citation>
    <scope>NUCLEOTIDE SEQUENCE</scope>
    <source>
        <strain evidence="3">110903Hualien_Pintung</strain>
    </source>
</reference>
<feature type="transmembrane region" description="Helical" evidence="2">
    <location>
        <begin position="236"/>
        <end position="263"/>
    </location>
</feature>
<keyword evidence="4" id="KW-1185">Reference proteome</keyword>
<feature type="transmembrane region" description="Helical" evidence="2">
    <location>
        <begin position="165"/>
        <end position="185"/>
    </location>
</feature>
<gene>
    <name evidence="3" type="ORF">HMN09_00754000</name>
</gene>
<protein>
    <submittedName>
        <fullName evidence="3">Uncharacterized protein</fullName>
    </submittedName>
</protein>
<evidence type="ECO:0000256" key="2">
    <source>
        <dbReference type="SAM" id="Phobius"/>
    </source>
</evidence>
<keyword evidence="2" id="KW-1133">Transmembrane helix</keyword>
<feature type="transmembrane region" description="Helical" evidence="2">
    <location>
        <begin position="68"/>
        <end position="88"/>
    </location>
</feature>
<accession>A0A8H6SY06</accession>
<dbReference type="AlphaFoldDB" id="A0A8H6SY06"/>
<feature type="region of interest" description="Disordered" evidence="1">
    <location>
        <begin position="397"/>
        <end position="416"/>
    </location>
</feature>
<keyword evidence="2" id="KW-0812">Transmembrane</keyword>
<comment type="caution">
    <text evidence="3">The sequence shown here is derived from an EMBL/GenBank/DDBJ whole genome shotgun (WGS) entry which is preliminary data.</text>
</comment>
<proteinExistence type="predicted"/>
<dbReference type="OrthoDB" id="3259206at2759"/>
<feature type="transmembrane region" description="Helical" evidence="2">
    <location>
        <begin position="108"/>
        <end position="126"/>
    </location>
</feature>
<evidence type="ECO:0000313" key="4">
    <source>
        <dbReference type="Proteomes" id="UP000613580"/>
    </source>
</evidence>
<organism evidence="3 4">
    <name type="scientific">Mycena chlorophos</name>
    <name type="common">Agaric fungus</name>
    <name type="synonym">Agaricus chlorophos</name>
    <dbReference type="NCBI Taxonomy" id="658473"/>
    <lineage>
        <taxon>Eukaryota</taxon>
        <taxon>Fungi</taxon>
        <taxon>Dikarya</taxon>
        <taxon>Basidiomycota</taxon>
        <taxon>Agaricomycotina</taxon>
        <taxon>Agaricomycetes</taxon>
        <taxon>Agaricomycetidae</taxon>
        <taxon>Agaricales</taxon>
        <taxon>Marasmiineae</taxon>
        <taxon>Mycenaceae</taxon>
        <taxon>Mycena</taxon>
    </lineage>
</organism>
<sequence>MNPFSLLQNTITSRDGPRLASGRRSCQHALDACTAQRVSLSLHAPSAFQMSTLAPSQVTEAQAVGTQVIYFLSSLLAQTCIFGIYTVLFGLSTRMLLKRKLRTTVNRVMFGLTVFMYLLSTAYWLYSAAYTVDRLRQLTALATQPGLTLPDHTAVSMWSPLMDSIIGINCVVSDCVVVWRAWVICLRHHRRYMWVSIFFLICSAISQGIWIVFRIIGTAISPKVNLNTTTGLGRGINIIEGVIVFTSTLSNLCATGVVSATAYRHLRTQQAAFSESSNSTSSSRTNQILVLIIETGAAYTFVAASRLIATIGVFVRLPQGTLNDLYLPVLVEIAGAYPSIVLLLVSTQKDSLSDSNLPETPFSQPIVFRHMMSGDDGDIELESGTVSAIGFAPNRSYVGSSPDLKPELEGPVQLTP</sequence>
<evidence type="ECO:0000313" key="3">
    <source>
        <dbReference type="EMBL" id="KAF7305995.1"/>
    </source>
</evidence>
<keyword evidence="2" id="KW-0472">Membrane</keyword>
<evidence type="ECO:0000256" key="1">
    <source>
        <dbReference type="SAM" id="MobiDB-lite"/>
    </source>
</evidence>
<dbReference type="Proteomes" id="UP000613580">
    <property type="component" value="Unassembled WGS sequence"/>
</dbReference>
<feature type="transmembrane region" description="Helical" evidence="2">
    <location>
        <begin position="325"/>
        <end position="345"/>
    </location>
</feature>
<dbReference type="EMBL" id="JACAZE010000009">
    <property type="protein sequence ID" value="KAF7305995.1"/>
    <property type="molecule type" value="Genomic_DNA"/>
</dbReference>
<feature type="transmembrane region" description="Helical" evidence="2">
    <location>
        <begin position="192"/>
        <end position="216"/>
    </location>
</feature>